<dbReference type="Proteomes" id="UP000223527">
    <property type="component" value="Unassembled WGS sequence"/>
</dbReference>
<dbReference type="RefSeq" id="WP_099094324.1">
    <property type="nucleotide sequence ID" value="NZ_PDNU01000004.1"/>
</dbReference>
<keyword evidence="1" id="KW-1133">Transmembrane helix</keyword>
<accession>A0A2C7AG63</accession>
<sequence>MASQLWFLGSLLVALGIAAHVLGWDTLLWIPSMVLETVRQNPGTAGLVAAGGMLMLVARLIGRRRRD</sequence>
<dbReference type="AlphaFoldDB" id="A0A2C7AG63"/>
<protein>
    <submittedName>
        <fullName evidence="2">Uncharacterized protein</fullName>
    </submittedName>
</protein>
<organism evidence="2 3">
    <name type="scientific">Teichococcus rhizosphaerae</name>
    <dbReference type="NCBI Taxonomy" id="1335062"/>
    <lineage>
        <taxon>Bacteria</taxon>
        <taxon>Pseudomonadati</taxon>
        <taxon>Pseudomonadota</taxon>
        <taxon>Alphaproteobacteria</taxon>
        <taxon>Acetobacterales</taxon>
        <taxon>Roseomonadaceae</taxon>
        <taxon>Roseomonas</taxon>
    </lineage>
</organism>
<keyword evidence="3" id="KW-1185">Reference proteome</keyword>
<evidence type="ECO:0000313" key="3">
    <source>
        <dbReference type="Proteomes" id="UP000223527"/>
    </source>
</evidence>
<dbReference type="OrthoDB" id="7284075at2"/>
<dbReference type="EMBL" id="PDNU01000004">
    <property type="protein sequence ID" value="PHK96084.1"/>
    <property type="molecule type" value="Genomic_DNA"/>
</dbReference>
<name>A0A2C7AG63_9PROT</name>
<keyword evidence="1" id="KW-0812">Transmembrane</keyword>
<evidence type="ECO:0000313" key="2">
    <source>
        <dbReference type="EMBL" id="PHK96084.1"/>
    </source>
</evidence>
<proteinExistence type="predicted"/>
<evidence type="ECO:0000256" key="1">
    <source>
        <dbReference type="SAM" id="Phobius"/>
    </source>
</evidence>
<gene>
    <name evidence="2" type="ORF">CR162_04370</name>
</gene>
<feature type="transmembrane region" description="Helical" evidence="1">
    <location>
        <begin position="43"/>
        <end position="62"/>
    </location>
</feature>
<reference evidence="2 3" key="1">
    <citation type="submission" date="2017-10" db="EMBL/GenBank/DDBJ databases">
        <authorList>
            <person name="Banno H."/>
            <person name="Chua N.-H."/>
        </authorList>
    </citation>
    <scope>NUCLEOTIDE SEQUENCE [LARGE SCALE GENOMIC DNA]</scope>
    <source>
        <strain evidence="2 3">YW11</strain>
    </source>
</reference>
<comment type="caution">
    <text evidence="2">The sequence shown here is derived from an EMBL/GenBank/DDBJ whole genome shotgun (WGS) entry which is preliminary data.</text>
</comment>
<keyword evidence="1" id="KW-0472">Membrane</keyword>